<dbReference type="OrthoDB" id="5832016at2759"/>
<keyword evidence="2" id="KW-0472">Membrane</keyword>
<feature type="transmembrane region" description="Helical" evidence="2">
    <location>
        <begin position="523"/>
        <end position="542"/>
    </location>
</feature>
<reference evidence="3" key="1">
    <citation type="submission" date="2020-10" db="EMBL/GenBank/DDBJ databases">
        <authorList>
            <person name="Kikuchi T."/>
        </authorList>
    </citation>
    <scope>NUCLEOTIDE SEQUENCE</scope>
    <source>
        <strain evidence="3">NKZ352</strain>
    </source>
</reference>
<feature type="compositionally biased region" description="Basic and acidic residues" evidence="1">
    <location>
        <begin position="273"/>
        <end position="295"/>
    </location>
</feature>
<keyword evidence="2" id="KW-1133">Transmembrane helix</keyword>
<feature type="transmembrane region" description="Helical" evidence="2">
    <location>
        <begin position="548"/>
        <end position="569"/>
    </location>
</feature>
<feature type="region of interest" description="Disordered" evidence="1">
    <location>
        <begin position="249"/>
        <end position="328"/>
    </location>
</feature>
<feature type="transmembrane region" description="Helical" evidence="2">
    <location>
        <begin position="84"/>
        <end position="105"/>
    </location>
</feature>
<feature type="compositionally biased region" description="Low complexity" evidence="1">
    <location>
        <begin position="308"/>
        <end position="328"/>
    </location>
</feature>
<evidence type="ECO:0000256" key="1">
    <source>
        <dbReference type="SAM" id="MobiDB-lite"/>
    </source>
</evidence>
<evidence type="ECO:0000313" key="4">
    <source>
        <dbReference type="Proteomes" id="UP000835052"/>
    </source>
</evidence>
<gene>
    <name evidence="3" type="ORF">CAUJ_LOCUS11381</name>
</gene>
<feature type="transmembrane region" description="Helical" evidence="2">
    <location>
        <begin position="142"/>
        <end position="161"/>
    </location>
</feature>
<name>A0A8S1HK87_9PELO</name>
<dbReference type="EMBL" id="CAJGYM010000055">
    <property type="protein sequence ID" value="CAD6195462.1"/>
    <property type="molecule type" value="Genomic_DNA"/>
</dbReference>
<feature type="transmembrane region" description="Helical" evidence="2">
    <location>
        <begin position="491"/>
        <end position="511"/>
    </location>
</feature>
<comment type="caution">
    <text evidence="3">The sequence shown here is derived from an EMBL/GenBank/DDBJ whole genome shotgun (WGS) entry which is preliminary data.</text>
</comment>
<proteinExistence type="predicted"/>
<dbReference type="Proteomes" id="UP000835052">
    <property type="component" value="Unassembled WGS sequence"/>
</dbReference>
<feature type="transmembrane region" description="Helical" evidence="2">
    <location>
        <begin position="167"/>
        <end position="188"/>
    </location>
</feature>
<feature type="compositionally biased region" description="Polar residues" evidence="1">
    <location>
        <begin position="296"/>
        <end position="307"/>
    </location>
</feature>
<feature type="transmembrane region" description="Helical" evidence="2">
    <location>
        <begin position="195"/>
        <end position="212"/>
    </location>
</feature>
<dbReference type="AlphaFoldDB" id="A0A8S1HK87"/>
<keyword evidence="4" id="KW-1185">Reference proteome</keyword>
<accession>A0A8S1HK87</accession>
<evidence type="ECO:0000256" key="2">
    <source>
        <dbReference type="SAM" id="Phobius"/>
    </source>
</evidence>
<sequence>MSFHDDSHILSRLGILDSMEESPRKKQENAQIAKPHTKRSEKFVDVKLNQELTDSEDSDAAFDRDILLPTNRSAPRIRRRSENVILKLVVIIILFFIAGLTNLNLETFQCGPSVEVLSCAWSCFGLVIGIHGARLICFRVNLLVFMMVSLLGYLFAAVFPIGFTLSLITRGFFIASVLYAGSLAWFGIWRNQQRILLLFLFIFSTGNLFSMLSNSPMADSSNLGHFFQGFRDDPTFVWEAFELANNTNLPSSNDSDRAKKPEVATGSVSKTKTKAEENAEKELEAAKQQKIEESRQNSTVSATLTQKTTISSTTTSTSTTTTTTTTTTTVAPTIPLSIASALPGREETLERDDFKNCPLRKNIPVPFSSSFCSLWATCCVVCRLELKRKPESRSWKMNRPSDLASDCASVRLLSTLLLDSYSKCFISTRRFCATPNCLVTCTWSRVFPHFFACFLLLVIGRRVGTLLIVVASFSIYAVAQLILIISSTSSLAVFSATFGLQTLWVSMFFIVESFLAPRPTVQLAYFLLAWAFGRLFACFFAFEMPSPAISNTVSLTMTVAVGAVLFYGTKLLLKAKKLKEILDNSGAPILGSEKRSGEYISLNTRILDPDDDNDSVGMIDDLLDRSSMDLDFELEQIGINVDESQPLTK</sequence>
<protein>
    <submittedName>
        <fullName evidence="3">Uncharacterized protein</fullName>
    </submittedName>
</protein>
<evidence type="ECO:0000313" key="3">
    <source>
        <dbReference type="EMBL" id="CAD6195462.1"/>
    </source>
</evidence>
<feature type="transmembrane region" description="Helical" evidence="2">
    <location>
        <begin position="466"/>
        <end position="485"/>
    </location>
</feature>
<organism evidence="3 4">
    <name type="scientific">Caenorhabditis auriculariae</name>
    <dbReference type="NCBI Taxonomy" id="2777116"/>
    <lineage>
        <taxon>Eukaryota</taxon>
        <taxon>Metazoa</taxon>
        <taxon>Ecdysozoa</taxon>
        <taxon>Nematoda</taxon>
        <taxon>Chromadorea</taxon>
        <taxon>Rhabditida</taxon>
        <taxon>Rhabditina</taxon>
        <taxon>Rhabditomorpha</taxon>
        <taxon>Rhabditoidea</taxon>
        <taxon>Rhabditidae</taxon>
        <taxon>Peloderinae</taxon>
        <taxon>Caenorhabditis</taxon>
    </lineage>
</organism>
<keyword evidence="2" id="KW-0812">Transmembrane</keyword>
<feature type="transmembrane region" description="Helical" evidence="2">
    <location>
        <begin position="111"/>
        <end position="130"/>
    </location>
</feature>